<comment type="caution">
    <text evidence="4">The sequence shown here is derived from an EMBL/GenBank/DDBJ whole genome shotgun (WGS) entry which is preliminary data.</text>
</comment>
<dbReference type="GO" id="GO:0004803">
    <property type="term" value="F:transposase activity"/>
    <property type="evidence" value="ECO:0007669"/>
    <property type="project" value="InterPro"/>
</dbReference>
<keyword evidence="1" id="KW-0815">Transposition</keyword>
<evidence type="ECO:0000313" key="4">
    <source>
        <dbReference type="EMBL" id="EQD79335.1"/>
    </source>
</evidence>
<dbReference type="InterPro" id="IPR001207">
    <property type="entry name" value="Transposase_mutator"/>
</dbReference>
<keyword evidence="2" id="KW-0238">DNA-binding</keyword>
<proteinExistence type="predicted"/>
<organism evidence="4">
    <name type="scientific">mine drainage metagenome</name>
    <dbReference type="NCBI Taxonomy" id="410659"/>
    <lineage>
        <taxon>unclassified sequences</taxon>
        <taxon>metagenomes</taxon>
        <taxon>ecological metagenomes</taxon>
    </lineage>
</organism>
<feature type="non-terminal residue" evidence="4">
    <location>
        <position position="89"/>
    </location>
</feature>
<dbReference type="Pfam" id="PF00872">
    <property type="entry name" value="Transposase_mut"/>
    <property type="match status" value="1"/>
</dbReference>
<dbReference type="EMBL" id="AUZY01000196">
    <property type="protein sequence ID" value="EQD79335.1"/>
    <property type="molecule type" value="Genomic_DNA"/>
</dbReference>
<sequence>MKLIPEKKWPSVSLMVKEALENESLMSTAQDLPVKEGPGKASEMFERWHPSLYNYLSFSPSGHRRLRATNVLERLNPEFKRRTRKIGAF</sequence>
<dbReference type="AlphaFoldDB" id="T1DB18"/>
<evidence type="ECO:0000256" key="1">
    <source>
        <dbReference type="ARBA" id="ARBA00022578"/>
    </source>
</evidence>
<evidence type="ECO:0000256" key="3">
    <source>
        <dbReference type="ARBA" id="ARBA00023172"/>
    </source>
</evidence>
<reference evidence="4" key="2">
    <citation type="journal article" date="2014" name="ISME J.">
        <title>Microbial stratification in low pH oxic and suboxic macroscopic growths along an acid mine drainage.</title>
        <authorList>
            <person name="Mendez-Garcia C."/>
            <person name="Mesa V."/>
            <person name="Sprenger R.R."/>
            <person name="Richter M."/>
            <person name="Diez M.S."/>
            <person name="Solano J."/>
            <person name="Bargiela R."/>
            <person name="Golyshina O.V."/>
            <person name="Manteca A."/>
            <person name="Ramos J.L."/>
            <person name="Gallego J.R."/>
            <person name="Llorente I."/>
            <person name="Martins Dos Santos V.A."/>
            <person name="Jensen O.N."/>
            <person name="Pelaez A.I."/>
            <person name="Sanchez J."/>
            <person name="Ferrer M."/>
        </authorList>
    </citation>
    <scope>NUCLEOTIDE SEQUENCE</scope>
</reference>
<dbReference type="GO" id="GO:0003677">
    <property type="term" value="F:DNA binding"/>
    <property type="evidence" value="ECO:0007669"/>
    <property type="project" value="UniProtKB-KW"/>
</dbReference>
<dbReference type="GO" id="GO:0006313">
    <property type="term" value="P:DNA transposition"/>
    <property type="evidence" value="ECO:0007669"/>
    <property type="project" value="InterPro"/>
</dbReference>
<keyword evidence="3" id="KW-0233">DNA recombination</keyword>
<gene>
    <name evidence="4" type="ORF">B1B_00254</name>
</gene>
<evidence type="ECO:0000256" key="2">
    <source>
        <dbReference type="ARBA" id="ARBA00023125"/>
    </source>
</evidence>
<reference evidence="4" key="1">
    <citation type="submission" date="2013-08" db="EMBL/GenBank/DDBJ databases">
        <authorList>
            <person name="Mendez C."/>
            <person name="Richter M."/>
            <person name="Ferrer M."/>
            <person name="Sanchez J."/>
        </authorList>
    </citation>
    <scope>NUCLEOTIDE SEQUENCE</scope>
</reference>
<name>T1DB18_9ZZZZ</name>
<accession>T1DB18</accession>
<protein>
    <submittedName>
        <fullName evidence="4">Transposase for insertion sequence element</fullName>
    </submittedName>
</protein>